<keyword evidence="4" id="KW-1185">Reference proteome</keyword>
<evidence type="ECO:0000313" key="3">
    <source>
        <dbReference type="EMBL" id="MBD2846592.1"/>
    </source>
</evidence>
<dbReference type="RefSeq" id="WP_190919143.1">
    <property type="nucleotide sequence ID" value="NZ_JACXIZ010000026.1"/>
</dbReference>
<protein>
    <submittedName>
        <fullName evidence="3">DUF3887 domain-containing protein</fullName>
    </submittedName>
</protein>
<evidence type="ECO:0000256" key="1">
    <source>
        <dbReference type="SAM" id="MobiDB-lite"/>
    </source>
</evidence>
<proteinExistence type="predicted"/>
<comment type="caution">
    <text evidence="3">The sequence shown here is derived from an EMBL/GenBank/DDBJ whole genome shotgun (WGS) entry which is preliminary data.</text>
</comment>
<feature type="domain" description="DUF3887" evidence="2">
    <location>
        <begin position="2"/>
        <end position="81"/>
    </location>
</feature>
<feature type="region of interest" description="Disordered" evidence="1">
    <location>
        <begin position="167"/>
        <end position="196"/>
    </location>
</feature>
<dbReference type="AlphaFoldDB" id="A0A927BUJ8"/>
<dbReference type="Pfam" id="PF13026">
    <property type="entry name" value="DUF3887"/>
    <property type="match status" value="1"/>
</dbReference>
<name>A0A927BUJ8_9BACL</name>
<dbReference type="EMBL" id="JACXIZ010000026">
    <property type="protein sequence ID" value="MBD2846592.1"/>
    <property type="molecule type" value="Genomic_DNA"/>
</dbReference>
<evidence type="ECO:0000313" key="4">
    <source>
        <dbReference type="Proteomes" id="UP000621560"/>
    </source>
</evidence>
<reference evidence="3" key="1">
    <citation type="submission" date="2020-09" db="EMBL/GenBank/DDBJ databases">
        <title>A novel bacterium of genus Paenibacillus, isolated from South China Sea.</title>
        <authorList>
            <person name="Huang H."/>
            <person name="Mo K."/>
            <person name="Hu Y."/>
        </authorList>
    </citation>
    <scope>NUCLEOTIDE SEQUENCE</scope>
    <source>
        <strain evidence="3">IB182496</strain>
    </source>
</reference>
<accession>A0A927BUJ8</accession>
<sequence>MVQAFIAGHFDEVYDQFDAALADAVSRETLQSGWEAVGPTLGEFEATTVMQQAEVDGMHAAAVRAAFSEQQLKFQIAFHAGGRLASISSSPLYDQPAAEMPTSVQEEPVVLGEDTDYPLEGLILQGETDFQVKADVDYVLWQERQYPITQAGRMDLLRPPLSRSFPAPEACGSAPPPLARASRRPAAQTSLRWCRS</sequence>
<evidence type="ECO:0000259" key="2">
    <source>
        <dbReference type="Pfam" id="PF13026"/>
    </source>
</evidence>
<dbReference type="InterPro" id="IPR024981">
    <property type="entry name" value="DUF3887"/>
</dbReference>
<dbReference type="Proteomes" id="UP000621560">
    <property type="component" value="Unassembled WGS sequence"/>
</dbReference>
<dbReference type="Gene3D" id="3.10.450.590">
    <property type="match status" value="1"/>
</dbReference>
<gene>
    <name evidence="3" type="ORF">IDH44_15435</name>
</gene>
<organism evidence="3 4">
    <name type="scientific">Paenibacillus sabuli</name>
    <dbReference type="NCBI Taxonomy" id="2772509"/>
    <lineage>
        <taxon>Bacteria</taxon>
        <taxon>Bacillati</taxon>
        <taxon>Bacillota</taxon>
        <taxon>Bacilli</taxon>
        <taxon>Bacillales</taxon>
        <taxon>Paenibacillaceae</taxon>
        <taxon>Paenibacillus</taxon>
    </lineage>
</organism>